<dbReference type="InterPro" id="IPR036322">
    <property type="entry name" value="WD40_repeat_dom_sf"/>
</dbReference>
<sequence length="596" mass="67208">MESSKRDISPATSEHAPPKKLKVSKSNQLYLDRIPSSETYTKSYMHRDTLSFVLVTKSDFLVTTSADGHVKFWKKKDKGIEFVKNYKAHTMPIAGIASTPDGLYLATISLDKTLKIFDVENFDMINIVKFDFVPSCVSWAYEKDACGWIVLVGDTSSGNIYGYTLEGTKFETYSDIHKYPVNAIAYNQKYDVVVSSDKNGVIEYWHTKTDSSNLHLKNVAWKYKTETDLYTFQKTKSVPYSIEISPNNELFVVMSSDSFVRVFNFQTGKITNSFDESLSTVQMVDGIDEMEFGRKLAIERELLKSPYVHNSRAIFDESMHFLLYPTIFGIKVVDLDTNLDVRLIGLPEPHRFVNIAMWQQFSSSKSKTADTVASSNPLIQSNLGEPTLFCTAYKQNRFYLFSQPDIDVDDADRDVFNEKPTLEEQKLAVESVESALSESAILRTTKGDIHLQLYPSKAPKAVENFCGLAAKGYYDGVIFHRVIKNFMIQTGDPLGDGTGGESLWGSEFADEFSNDLKHDKPFVLSMANAGPNTNGSQFFITTVPAPWLDNKHTIYGRVVSGMDVVLSIEKVRVDKNDKPLQDISIINVEIPKKKNF</sequence>
<dbReference type="PANTHER" id="PTHR45625:SF4">
    <property type="entry name" value="PEPTIDYLPROLYL ISOMERASE DOMAIN AND WD REPEAT-CONTAINING PROTEIN 1"/>
    <property type="match status" value="1"/>
</dbReference>
<comment type="caution">
    <text evidence="10">The sequence shown here is derived from an EMBL/GenBank/DDBJ whole genome shotgun (WGS) entry which is preliminary data.</text>
</comment>
<dbReference type="Gene3D" id="2.40.100.10">
    <property type="entry name" value="Cyclophilin-like"/>
    <property type="match status" value="1"/>
</dbReference>
<dbReference type="InterPro" id="IPR044666">
    <property type="entry name" value="Cyclophilin_A-like"/>
</dbReference>
<dbReference type="AlphaFoldDB" id="A0A2U1J1Q3"/>
<proteinExistence type="predicted"/>
<evidence type="ECO:0000256" key="6">
    <source>
        <dbReference type="ARBA" id="ARBA00023235"/>
    </source>
</evidence>
<organism evidence="10 11">
    <name type="scientific">Smittium angustum</name>
    <dbReference type="NCBI Taxonomy" id="133377"/>
    <lineage>
        <taxon>Eukaryota</taxon>
        <taxon>Fungi</taxon>
        <taxon>Fungi incertae sedis</taxon>
        <taxon>Zoopagomycota</taxon>
        <taxon>Kickxellomycotina</taxon>
        <taxon>Harpellomycetes</taxon>
        <taxon>Harpellales</taxon>
        <taxon>Legeriomycetaceae</taxon>
        <taxon>Smittium</taxon>
    </lineage>
</organism>
<evidence type="ECO:0000256" key="3">
    <source>
        <dbReference type="ARBA" id="ARBA00022574"/>
    </source>
</evidence>
<feature type="domain" description="PPIase cyclophilin-type" evidence="9">
    <location>
        <begin position="436"/>
        <end position="590"/>
    </location>
</feature>
<evidence type="ECO:0000259" key="9">
    <source>
        <dbReference type="PROSITE" id="PS50072"/>
    </source>
</evidence>
<keyword evidence="4" id="KW-0677">Repeat</keyword>
<accession>A0A2U1J1Q3</accession>
<dbReference type="SMART" id="SM00320">
    <property type="entry name" value="WD40"/>
    <property type="match status" value="4"/>
</dbReference>
<keyword evidence="5" id="KW-0697">Rotamase</keyword>
<dbReference type="CDD" id="cd01927">
    <property type="entry name" value="cyclophilin_WD40"/>
    <property type="match status" value="1"/>
</dbReference>
<dbReference type="PANTHER" id="PTHR45625">
    <property type="entry name" value="PEPTIDYL-PROLYL CIS-TRANS ISOMERASE-RELATED"/>
    <property type="match status" value="1"/>
</dbReference>
<evidence type="ECO:0000256" key="2">
    <source>
        <dbReference type="ARBA" id="ARBA00013194"/>
    </source>
</evidence>
<keyword evidence="6" id="KW-0413">Isomerase</keyword>
<dbReference type="SUPFAM" id="SSF50891">
    <property type="entry name" value="Cyclophilin-like"/>
    <property type="match status" value="1"/>
</dbReference>
<dbReference type="GO" id="GO:0003755">
    <property type="term" value="F:peptidyl-prolyl cis-trans isomerase activity"/>
    <property type="evidence" value="ECO:0007669"/>
    <property type="project" value="UniProtKB-KW"/>
</dbReference>
<keyword evidence="3 7" id="KW-0853">WD repeat</keyword>
<comment type="catalytic activity">
    <reaction evidence="1">
        <text>[protein]-peptidylproline (omega=180) = [protein]-peptidylproline (omega=0)</text>
        <dbReference type="Rhea" id="RHEA:16237"/>
        <dbReference type="Rhea" id="RHEA-COMP:10747"/>
        <dbReference type="Rhea" id="RHEA-COMP:10748"/>
        <dbReference type="ChEBI" id="CHEBI:83833"/>
        <dbReference type="ChEBI" id="CHEBI:83834"/>
        <dbReference type="EC" id="5.2.1.8"/>
    </reaction>
</comment>
<dbReference type="Pfam" id="PF00160">
    <property type="entry name" value="Pro_isomerase"/>
    <property type="match status" value="1"/>
</dbReference>
<gene>
    <name evidence="10" type="ORF">BB558_004994</name>
</gene>
<dbReference type="GO" id="GO:0006457">
    <property type="term" value="P:protein folding"/>
    <property type="evidence" value="ECO:0007669"/>
    <property type="project" value="InterPro"/>
</dbReference>
<reference evidence="10 11" key="1">
    <citation type="journal article" date="2018" name="MBio">
        <title>Comparative Genomics Reveals the Core Gene Toolbox for the Fungus-Insect Symbiosis.</title>
        <authorList>
            <person name="Wang Y."/>
            <person name="Stata M."/>
            <person name="Wang W."/>
            <person name="Stajich J.E."/>
            <person name="White M.M."/>
            <person name="Moncalvo J.M."/>
        </authorList>
    </citation>
    <scope>NUCLEOTIDE SEQUENCE [LARGE SCALE GENOMIC DNA]</scope>
    <source>
        <strain evidence="10 11">AUS-126-30</strain>
    </source>
</reference>
<name>A0A2U1J1Q3_SMIAN</name>
<dbReference type="InterPro" id="IPR002130">
    <property type="entry name" value="Cyclophilin-type_PPIase_dom"/>
</dbReference>
<evidence type="ECO:0000256" key="7">
    <source>
        <dbReference type="PROSITE-ProRule" id="PRU00221"/>
    </source>
</evidence>
<dbReference type="Pfam" id="PF00400">
    <property type="entry name" value="WD40"/>
    <property type="match status" value="1"/>
</dbReference>
<dbReference type="InterPro" id="IPR029000">
    <property type="entry name" value="Cyclophilin-like_dom_sf"/>
</dbReference>
<dbReference type="SUPFAM" id="SSF50978">
    <property type="entry name" value="WD40 repeat-like"/>
    <property type="match status" value="1"/>
</dbReference>
<dbReference type="EMBL" id="MBFU01000491">
    <property type="protein sequence ID" value="PVZ99001.1"/>
    <property type="molecule type" value="Genomic_DNA"/>
</dbReference>
<dbReference type="PROSITE" id="PS50072">
    <property type="entry name" value="CSA_PPIASE_2"/>
    <property type="match status" value="1"/>
</dbReference>
<feature type="region of interest" description="Disordered" evidence="8">
    <location>
        <begin position="1"/>
        <end position="20"/>
    </location>
</feature>
<dbReference type="PROSITE" id="PS50082">
    <property type="entry name" value="WD_REPEATS_2"/>
    <property type="match status" value="1"/>
</dbReference>
<evidence type="ECO:0000256" key="1">
    <source>
        <dbReference type="ARBA" id="ARBA00000971"/>
    </source>
</evidence>
<dbReference type="PROSITE" id="PS00170">
    <property type="entry name" value="CSA_PPIASE_1"/>
    <property type="match status" value="1"/>
</dbReference>
<dbReference type="EC" id="5.2.1.8" evidence="2"/>
<dbReference type="GO" id="GO:0005634">
    <property type="term" value="C:nucleus"/>
    <property type="evidence" value="ECO:0007669"/>
    <property type="project" value="UniProtKB-ARBA"/>
</dbReference>
<dbReference type="Gene3D" id="2.130.10.10">
    <property type="entry name" value="YVTN repeat-like/Quinoprotein amine dehydrogenase"/>
    <property type="match status" value="2"/>
</dbReference>
<dbReference type="InterPro" id="IPR001680">
    <property type="entry name" value="WD40_rpt"/>
</dbReference>
<evidence type="ECO:0000256" key="8">
    <source>
        <dbReference type="SAM" id="MobiDB-lite"/>
    </source>
</evidence>
<dbReference type="InterPro" id="IPR020892">
    <property type="entry name" value="Cyclophilin-type_PPIase_CS"/>
</dbReference>
<evidence type="ECO:0000313" key="11">
    <source>
        <dbReference type="Proteomes" id="UP000245591"/>
    </source>
</evidence>
<evidence type="ECO:0000313" key="10">
    <source>
        <dbReference type="EMBL" id="PVZ99001.1"/>
    </source>
</evidence>
<keyword evidence="11" id="KW-1185">Reference proteome</keyword>
<evidence type="ECO:0000256" key="4">
    <source>
        <dbReference type="ARBA" id="ARBA00022737"/>
    </source>
</evidence>
<dbReference type="InterPro" id="IPR015943">
    <property type="entry name" value="WD40/YVTN_repeat-like_dom_sf"/>
</dbReference>
<dbReference type="Proteomes" id="UP000245591">
    <property type="component" value="Unassembled WGS sequence"/>
</dbReference>
<dbReference type="PRINTS" id="PR00153">
    <property type="entry name" value="CSAPPISMRASE"/>
</dbReference>
<feature type="repeat" description="WD" evidence="7">
    <location>
        <begin position="86"/>
        <end position="127"/>
    </location>
</feature>
<protein>
    <recommendedName>
        <fullName evidence="2">peptidylprolyl isomerase</fullName>
        <ecNumber evidence="2">5.2.1.8</ecNumber>
    </recommendedName>
</protein>
<dbReference type="FunFam" id="2.40.100.10:FF:000003">
    <property type="entry name" value="Peptidylprolyl isomerase domain and WD repeat-containing 1"/>
    <property type="match status" value="1"/>
</dbReference>
<evidence type="ECO:0000256" key="5">
    <source>
        <dbReference type="ARBA" id="ARBA00023110"/>
    </source>
</evidence>